<dbReference type="Proteomes" id="UP000235826">
    <property type="component" value="Chromosome"/>
</dbReference>
<sequence>MITVVYPYRDRDLRRIENSLESLVSQTNTDFTVLFIDYGSKLEMAKQVEILVSKYDFATYYYAYNVYQPWNKSKALNFALNLAKTPYFFVADIDMIFHPEFINTSFNLIKTFSNVYFKVGFLSKEESIKQKKFEDYKIKFESTNEATGISLFNTNDLRSLNGFDENYHFWGAEDTDVHVRLKHAKKDIHFYSDQVLMLHQWHVNYVNSEQKALTAKLHIKGIVQRNHDYLKQVRVSGKIKANDHEIGKVIDKTAFNKIIEYDKPIIISNKKTEFDNWFYNVLCSNELKINIHVVFKEAPFFKSKKYTLKKMLGKNIPEYITLKTINDNVLSYVVSNLHTYNYVYKISDDLKSIMLKILV</sequence>
<accession>A0A2K9PMC0</accession>
<dbReference type="Gene3D" id="3.90.550.10">
    <property type="entry name" value="Spore Coat Polysaccharide Biosynthesis Protein SpsA, Chain A"/>
    <property type="match status" value="1"/>
</dbReference>
<evidence type="ECO:0000313" key="4">
    <source>
        <dbReference type="EMBL" id="AUP78176.1"/>
    </source>
</evidence>
<name>A0A2K9PMC0_9FLAO</name>
<dbReference type="AlphaFoldDB" id="A0A2K9PMC0"/>
<organism evidence="4 5">
    <name type="scientific">Flavivirga eckloniae</name>
    <dbReference type="NCBI Taxonomy" id="1803846"/>
    <lineage>
        <taxon>Bacteria</taxon>
        <taxon>Pseudomonadati</taxon>
        <taxon>Bacteroidota</taxon>
        <taxon>Flavobacteriia</taxon>
        <taxon>Flavobacteriales</taxon>
        <taxon>Flavobacteriaceae</taxon>
        <taxon>Flavivirga</taxon>
    </lineage>
</organism>
<dbReference type="InterPro" id="IPR027791">
    <property type="entry name" value="Galactosyl_T_C"/>
</dbReference>
<protein>
    <submittedName>
        <fullName evidence="4">Glycosyl transferase</fullName>
    </submittedName>
</protein>
<dbReference type="OrthoDB" id="6717394at2"/>
<feature type="domain" description="Glycosyltransferase 2-like" evidence="2">
    <location>
        <begin position="4"/>
        <end position="114"/>
    </location>
</feature>
<keyword evidence="5" id="KW-1185">Reference proteome</keyword>
<evidence type="ECO:0000256" key="1">
    <source>
        <dbReference type="ARBA" id="ARBA00022679"/>
    </source>
</evidence>
<dbReference type="GO" id="GO:0016740">
    <property type="term" value="F:transferase activity"/>
    <property type="evidence" value="ECO:0007669"/>
    <property type="project" value="UniProtKB-KW"/>
</dbReference>
<evidence type="ECO:0000259" key="2">
    <source>
        <dbReference type="Pfam" id="PF00535"/>
    </source>
</evidence>
<keyword evidence="1 4" id="KW-0808">Transferase</keyword>
<gene>
    <name evidence="4" type="ORF">C1H87_05380</name>
</gene>
<evidence type="ECO:0000313" key="5">
    <source>
        <dbReference type="Proteomes" id="UP000235826"/>
    </source>
</evidence>
<dbReference type="SUPFAM" id="SSF53448">
    <property type="entry name" value="Nucleotide-diphospho-sugar transferases"/>
    <property type="match status" value="1"/>
</dbReference>
<dbReference type="Pfam" id="PF02709">
    <property type="entry name" value="Glyco_transf_7C"/>
    <property type="match status" value="1"/>
</dbReference>
<dbReference type="InterPro" id="IPR001173">
    <property type="entry name" value="Glyco_trans_2-like"/>
</dbReference>
<evidence type="ECO:0000259" key="3">
    <source>
        <dbReference type="Pfam" id="PF02709"/>
    </source>
</evidence>
<reference evidence="4 5" key="1">
    <citation type="submission" date="2018-01" db="EMBL/GenBank/DDBJ databases">
        <title>Complete genome sequence of Flavivirga eckloniae ECD14 isolated from seaweed Ecklonia cava.</title>
        <authorList>
            <person name="Lee J.H."/>
            <person name="Baik K.S."/>
            <person name="Seong C.N."/>
        </authorList>
    </citation>
    <scope>NUCLEOTIDE SEQUENCE [LARGE SCALE GENOMIC DNA]</scope>
    <source>
        <strain evidence="4 5">ECD14</strain>
    </source>
</reference>
<dbReference type="InterPro" id="IPR029044">
    <property type="entry name" value="Nucleotide-diphossugar_trans"/>
</dbReference>
<feature type="domain" description="Galactosyltransferase C-terminal" evidence="3">
    <location>
        <begin position="132"/>
        <end position="193"/>
    </location>
</feature>
<dbReference type="EMBL" id="CP025791">
    <property type="protein sequence ID" value="AUP78176.1"/>
    <property type="molecule type" value="Genomic_DNA"/>
</dbReference>
<dbReference type="RefSeq" id="WP_102754834.1">
    <property type="nucleotide sequence ID" value="NZ_CP025791.1"/>
</dbReference>
<dbReference type="KEGG" id="fek:C1H87_05380"/>
<proteinExistence type="predicted"/>
<dbReference type="Pfam" id="PF00535">
    <property type="entry name" value="Glycos_transf_2"/>
    <property type="match status" value="1"/>
</dbReference>